<keyword evidence="7 11" id="KW-0735">Signal-anchor</keyword>
<dbReference type="SUPFAM" id="SSF53448">
    <property type="entry name" value="Nucleotide-diphospho-sugar transferases"/>
    <property type="match status" value="1"/>
</dbReference>
<dbReference type="PANTHER" id="PTHR19300">
    <property type="entry name" value="BETA-1,4-GALACTOSYLTRANSFERASE"/>
    <property type="match status" value="1"/>
</dbReference>
<comment type="subcellular location">
    <subcellularLocation>
        <location evidence="1 11">Membrane</location>
        <topology evidence="1 11">Single-pass type II membrane protein</topology>
    </subcellularLocation>
</comment>
<feature type="domain" description="Galactosyltransferase N-terminal" evidence="13">
    <location>
        <begin position="156"/>
        <end position="288"/>
    </location>
</feature>
<dbReference type="Pfam" id="PF13733">
    <property type="entry name" value="Glyco_transf_7N"/>
    <property type="match status" value="1"/>
</dbReference>
<evidence type="ECO:0000256" key="4">
    <source>
        <dbReference type="ARBA" id="ARBA00022676"/>
    </source>
</evidence>
<keyword evidence="4 11" id="KW-0328">Glycosyltransferase</keyword>
<dbReference type="STRING" id="105785.A0A2J7QGM7"/>
<dbReference type="Pfam" id="PF02709">
    <property type="entry name" value="Glyco_transf_7C"/>
    <property type="match status" value="1"/>
</dbReference>
<organism evidence="14 15">
    <name type="scientific">Cryptotermes secundus</name>
    <dbReference type="NCBI Taxonomy" id="105785"/>
    <lineage>
        <taxon>Eukaryota</taxon>
        <taxon>Metazoa</taxon>
        <taxon>Ecdysozoa</taxon>
        <taxon>Arthropoda</taxon>
        <taxon>Hexapoda</taxon>
        <taxon>Insecta</taxon>
        <taxon>Pterygota</taxon>
        <taxon>Neoptera</taxon>
        <taxon>Polyneoptera</taxon>
        <taxon>Dictyoptera</taxon>
        <taxon>Blattodea</taxon>
        <taxon>Blattoidea</taxon>
        <taxon>Termitoidae</taxon>
        <taxon>Kalotermitidae</taxon>
        <taxon>Cryptotermitinae</taxon>
        <taxon>Cryptotermes</taxon>
    </lineage>
</organism>
<evidence type="ECO:0000256" key="6">
    <source>
        <dbReference type="ARBA" id="ARBA00022692"/>
    </source>
</evidence>
<accession>A0A2J7QGM7</accession>
<dbReference type="EMBL" id="NEVH01014361">
    <property type="protein sequence ID" value="PNF27740.1"/>
    <property type="molecule type" value="Genomic_DNA"/>
</dbReference>
<evidence type="ECO:0000256" key="11">
    <source>
        <dbReference type="RuleBase" id="RU368121"/>
    </source>
</evidence>
<reference evidence="14 15" key="1">
    <citation type="submission" date="2017-12" db="EMBL/GenBank/DDBJ databases">
        <title>Hemimetabolous genomes reveal molecular basis of termite eusociality.</title>
        <authorList>
            <person name="Harrison M.C."/>
            <person name="Jongepier E."/>
            <person name="Robertson H.M."/>
            <person name="Arning N."/>
            <person name="Bitard-Feildel T."/>
            <person name="Chao H."/>
            <person name="Childers C.P."/>
            <person name="Dinh H."/>
            <person name="Doddapaneni H."/>
            <person name="Dugan S."/>
            <person name="Gowin J."/>
            <person name="Greiner C."/>
            <person name="Han Y."/>
            <person name="Hu H."/>
            <person name="Hughes D.S.T."/>
            <person name="Huylmans A.-K."/>
            <person name="Kemena C."/>
            <person name="Kremer L.P.M."/>
            <person name="Lee S.L."/>
            <person name="Lopez-Ezquerra A."/>
            <person name="Mallet L."/>
            <person name="Monroy-Kuhn J.M."/>
            <person name="Moser A."/>
            <person name="Murali S.C."/>
            <person name="Muzny D.M."/>
            <person name="Otani S."/>
            <person name="Piulachs M.-D."/>
            <person name="Poelchau M."/>
            <person name="Qu J."/>
            <person name="Schaub F."/>
            <person name="Wada-Katsumata A."/>
            <person name="Worley K.C."/>
            <person name="Xie Q."/>
            <person name="Ylla G."/>
            <person name="Poulsen M."/>
            <person name="Gibbs R.A."/>
            <person name="Schal C."/>
            <person name="Richards S."/>
            <person name="Belles X."/>
            <person name="Korb J."/>
            <person name="Bornberg-Bauer E."/>
        </authorList>
    </citation>
    <scope>NUCLEOTIDE SEQUENCE [LARGE SCALE GENOMIC DNA]</scope>
    <source>
        <tissue evidence="14">Whole body</tissue>
    </source>
</reference>
<dbReference type="PRINTS" id="PR02050">
    <property type="entry name" value="B14GALTRFASE"/>
</dbReference>
<comment type="pathway">
    <text evidence="2 11">Protein modification; protein glycosylation.</text>
</comment>
<keyword evidence="8 11" id="KW-1133">Transmembrane helix</keyword>
<dbReference type="GO" id="GO:0016020">
    <property type="term" value="C:membrane"/>
    <property type="evidence" value="ECO:0007669"/>
    <property type="project" value="UniProtKB-SubCell"/>
</dbReference>
<comment type="similarity">
    <text evidence="3 11">Belongs to the glycosyltransferase 7 family.</text>
</comment>
<keyword evidence="5 11" id="KW-0808">Transferase</keyword>
<evidence type="ECO:0000256" key="8">
    <source>
        <dbReference type="ARBA" id="ARBA00022989"/>
    </source>
</evidence>
<dbReference type="AlphaFoldDB" id="A0A2J7QGM7"/>
<protein>
    <recommendedName>
        <fullName evidence="11">Beta-1,4-N-acetylgalactosaminyltransferase</fullName>
        <ecNumber evidence="11">2.4.1.-</ecNumber>
    </recommendedName>
    <alternativeName>
        <fullName evidence="11">Beta-4-GalNAcT</fullName>
    </alternativeName>
</protein>
<dbReference type="CDD" id="cd00899">
    <property type="entry name" value="b4GalT"/>
    <property type="match status" value="1"/>
</dbReference>
<dbReference type="InterPro" id="IPR029044">
    <property type="entry name" value="Nucleotide-diphossugar_trans"/>
</dbReference>
<gene>
    <name evidence="14" type="ORF">B7P43_G12795</name>
</gene>
<evidence type="ECO:0000256" key="5">
    <source>
        <dbReference type="ARBA" id="ARBA00022679"/>
    </source>
</evidence>
<dbReference type="InterPro" id="IPR027791">
    <property type="entry name" value="Galactosyl_T_C"/>
</dbReference>
<comment type="cofactor">
    <cofactor evidence="11">
        <name>Mn(2+)</name>
        <dbReference type="ChEBI" id="CHEBI:29035"/>
    </cofactor>
</comment>
<dbReference type="EC" id="2.4.1.-" evidence="11"/>
<evidence type="ECO:0000313" key="14">
    <source>
        <dbReference type="EMBL" id="PNF27740.1"/>
    </source>
</evidence>
<dbReference type="GO" id="GO:0008378">
    <property type="term" value="F:galactosyltransferase activity"/>
    <property type="evidence" value="ECO:0007669"/>
    <property type="project" value="TreeGrafter"/>
</dbReference>
<dbReference type="Proteomes" id="UP000235965">
    <property type="component" value="Unassembled WGS sequence"/>
</dbReference>
<dbReference type="PANTHER" id="PTHR19300:SF57">
    <property type="entry name" value="BETA-1,4-N-ACETYLGALACTOSAMINYLTRANSFERASE"/>
    <property type="match status" value="1"/>
</dbReference>
<keyword evidence="10 11" id="KW-0325">Glycoprotein</keyword>
<feature type="transmembrane region" description="Helical" evidence="11">
    <location>
        <begin position="27"/>
        <end position="48"/>
    </location>
</feature>
<keyword evidence="15" id="KW-1185">Reference proteome</keyword>
<evidence type="ECO:0000256" key="9">
    <source>
        <dbReference type="ARBA" id="ARBA00023136"/>
    </source>
</evidence>
<dbReference type="OrthoDB" id="10038994at2759"/>
<dbReference type="InParanoid" id="A0A2J7QGM7"/>
<evidence type="ECO:0000259" key="13">
    <source>
        <dbReference type="Pfam" id="PF13733"/>
    </source>
</evidence>
<dbReference type="GO" id="GO:0005794">
    <property type="term" value="C:Golgi apparatus"/>
    <property type="evidence" value="ECO:0007669"/>
    <property type="project" value="TreeGrafter"/>
</dbReference>
<keyword evidence="11" id="KW-0479">Metal-binding</keyword>
<evidence type="ECO:0000256" key="1">
    <source>
        <dbReference type="ARBA" id="ARBA00004606"/>
    </source>
</evidence>
<evidence type="ECO:0000256" key="10">
    <source>
        <dbReference type="ARBA" id="ARBA00023180"/>
    </source>
</evidence>
<dbReference type="InterPro" id="IPR003859">
    <property type="entry name" value="Galactosyl_T"/>
</dbReference>
<comment type="function">
    <text evidence="11">Catalyzes the transfer of galactose onto proteins or lipids.</text>
</comment>
<keyword evidence="9 11" id="KW-0472">Membrane</keyword>
<keyword evidence="11" id="KW-0464">Manganese</keyword>
<comment type="caution">
    <text evidence="14">The sequence shown here is derived from an EMBL/GenBank/DDBJ whole genome shotgun (WGS) entry which is preliminary data.</text>
</comment>
<evidence type="ECO:0000256" key="2">
    <source>
        <dbReference type="ARBA" id="ARBA00004922"/>
    </source>
</evidence>
<evidence type="ECO:0000259" key="12">
    <source>
        <dbReference type="Pfam" id="PF02709"/>
    </source>
</evidence>
<dbReference type="GO" id="GO:0046872">
    <property type="term" value="F:metal ion binding"/>
    <property type="evidence" value="ECO:0007669"/>
    <property type="project" value="UniProtKB-UniRule"/>
</dbReference>
<evidence type="ECO:0000256" key="3">
    <source>
        <dbReference type="ARBA" id="ARBA00005735"/>
    </source>
</evidence>
<sequence length="420" mass="47859">MRCRCLSAWRTIQHVARQSCLRLHSHLCKVVTVLAALIVLQYLITTIFQARQIEPLFTVNFTHSRSHSHWDRISHSRGLSFPAHNSSFNGSMHVSVEKTLSPVENVSGEAKNSSFLPTHENAVGNASSLLSNISLSSVNLTTSPSLTVPFTGKSLCPPIPPNLNGPIKVVKDSPSLEELEKRFPMLEPGGHYRPQECQPRDRVAIIVPYRDRREHLSTLLLNLHPFLQRQQLDYGIFVVEQAGDGPFNRAMLMNVGFVEALKLYNYDCFIFHDVDLLPEDDRNLYSCPEQPRHMSVAVDVLKYKLPYPGIFGGVSAMTKTQFKKVNGFSNMFWGWGGEDDDMSNRVRHHGYHISRYPANVARYKMLTHRKQHANPKRYEFLNTGRKRFKTDGLSSLQYERKKLDIGKLYTRILVELATPS</sequence>
<dbReference type="GO" id="GO:0033842">
    <property type="term" value="F:N-acetyl-beta-glucosaminyl-derivative 4-beta-N-acetylgalactosaminyltransferase activity"/>
    <property type="evidence" value="ECO:0007669"/>
    <property type="project" value="TreeGrafter"/>
</dbReference>
<keyword evidence="6 11" id="KW-0812">Transmembrane</keyword>
<dbReference type="GO" id="GO:0006688">
    <property type="term" value="P:glycosphingolipid biosynthetic process"/>
    <property type="evidence" value="ECO:0007669"/>
    <property type="project" value="TreeGrafter"/>
</dbReference>
<evidence type="ECO:0000256" key="7">
    <source>
        <dbReference type="ARBA" id="ARBA00022968"/>
    </source>
</evidence>
<feature type="domain" description="Galactosyltransferase C-terminal" evidence="12">
    <location>
        <begin position="292"/>
        <end position="369"/>
    </location>
</feature>
<dbReference type="InterPro" id="IPR027995">
    <property type="entry name" value="Galactosyl_T_N"/>
</dbReference>
<evidence type="ECO:0000313" key="15">
    <source>
        <dbReference type="Proteomes" id="UP000235965"/>
    </source>
</evidence>
<dbReference type="FunCoup" id="A0A2J7QGM7">
    <property type="interactions" value="701"/>
</dbReference>
<name>A0A2J7QGM7_9NEOP</name>
<proteinExistence type="inferred from homology"/>
<dbReference type="Gene3D" id="3.90.550.10">
    <property type="entry name" value="Spore Coat Polysaccharide Biosynthesis Protein SpsA, Chain A"/>
    <property type="match status" value="1"/>
</dbReference>
<dbReference type="UniPathway" id="UPA00378"/>
<dbReference type="GO" id="GO:0005975">
    <property type="term" value="P:carbohydrate metabolic process"/>
    <property type="evidence" value="ECO:0007669"/>
    <property type="project" value="InterPro"/>
</dbReference>